<proteinExistence type="predicted"/>
<organism evidence="1 2">
    <name type="scientific">Nesidiocoris tenuis</name>
    <dbReference type="NCBI Taxonomy" id="355587"/>
    <lineage>
        <taxon>Eukaryota</taxon>
        <taxon>Metazoa</taxon>
        <taxon>Ecdysozoa</taxon>
        <taxon>Arthropoda</taxon>
        <taxon>Hexapoda</taxon>
        <taxon>Insecta</taxon>
        <taxon>Pterygota</taxon>
        <taxon>Neoptera</taxon>
        <taxon>Paraneoptera</taxon>
        <taxon>Hemiptera</taxon>
        <taxon>Heteroptera</taxon>
        <taxon>Panheteroptera</taxon>
        <taxon>Cimicomorpha</taxon>
        <taxon>Miridae</taxon>
        <taxon>Dicyphina</taxon>
        <taxon>Nesidiocoris</taxon>
    </lineage>
</organism>
<name>A0A6H5H3S0_9HEMI</name>
<dbReference type="EMBL" id="CADCXU010020380">
    <property type="protein sequence ID" value="CAB0008310.1"/>
    <property type="molecule type" value="Genomic_DNA"/>
</dbReference>
<feature type="non-terminal residue" evidence="1">
    <location>
        <position position="1"/>
    </location>
</feature>
<dbReference type="Proteomes" id="UP000479000">
    <property type="component" value="Unassembled WGS sequence"/>
</dbReference>
<evidence type="ECO:0000313" key="1">
    <source>
        <dbReference type="EMBL" id="CAB0008310.1"/>
    </source>
</evidence>
<gene>
    <name evidence="1" type="ORF">NTEN_LOCUS13556</name>
</gene>
<dbReference type="AlphaFoldDB" id="A0A6H5H3S0"/>
<keyword evidence="2" id="KW-1185">Reference proteome</keyword>
<reference evidence="1 2" key="1">
    <citation type="submission" date="2020-02" db="EMBL/GenBank/DDBJ databases">
        <authorList>
            <person name="Ferguson B K."/>
        </authorList>
    </citation>
    <scope>NUCLEOTIDE SEQUENCE [LARGE SCALE GENOMIC DNA]</scope>
</reference>
<evidence type="ECO:0000313" key="2">
    <source>
        <dbReference type="Proteomes" id="UP000479000"/>
    </source>
</evidence>
<sequence length="210" mass="23808">SRLSRHGDAPRCRNPSRAVPSRAIRALQSTILPTSRPDQHGGSFDQPPGTAQQAVALRFRESTTRAHVRLCNFMFGYPASANRLFAASVFRRLPSASRSLSCCGNILWFEKCNTSEYAAGGHRPTRSDAAKLMDNTTTIRNIFGLRIHIISTELQFMIYSIILQRFMNQIRHNPIEKRFRNGGFASMIPLENGYSRDYRSRQWCPVACTR</sequence>
<protein>
    <submittedName>
        <fullName evidence="1">Uncharacterized protein</fullName>
    </submittedName>
</protein>
<accession>A0A6H5H3S0</accession>